<protein>
    <submittedName>
        <fullName evidence="1">Nitrogen regulatory protein P-II family</fullName>
    </submittedName>
</protein>
<comment type="caution">
    <text evidence="1">The sequence shown here is derived from an EMBL/GenBank/DDBJ whole genome shotgun (WGS) entry which is preliminary data.</text>
</comment>
<dbReference type="InterPro" id="IPR011322">
    <property type="entry name" value="N-reg_PII-like_a/b"/>
</dbReference>
<evidence type="ECO:0000313" key="2">
    <source>
        <dbReference type="Proteomes" id="UP000253517"/>
    </source>
</evidence>
<dbReference type="InterPro" id="IPR015867">
    <property type="entry name" value="N-reg_PII/ATP_PRibTrfase_C"/>
</dbReference>
<organism evidence="1 2">
    <name type="scientific">Schleiferia thermophila</name>
    <dbReference type="NCBI Taxonomy" id="884107"/>
    <lineage>
        <taxon>Bacteria</taxon>
        <taxon>Pseudomonadati</taxon>
        <taxon>Bacteroidota</taxon>
        <taxon>Flavobacteriia</taxon>
        <taxon>Flavobacteriales</taxon>
        <taxon>Schleiferiaceae</taxon>
        <taxon>Schleiferia</taxon>
    </lineage>
</organism>
<dbReference type="Gene3D" id="3.30.70.120">
    <property type="match status" value="1"/>
</dbReference>
<dbReference type="GO" id="GO:0030234">
    <property type="term" value="F:enzyme regulator activity"/>
    <property type="evidence" value="ECO:0007669"/>
    <property type="project" value="InterPro"/>
</dbReference>
<name>A0A369A202_9FLAO</name>
<gene>
    <name evidence="1" type="ORF">DES35_103110</name>
</gene>
<evidence type="ECO:0000313" key="1">
    <source>
        <dbReference type="EMBL" id="RCX03229.1"/>
    </source>
</evidence>
<reference evidence="1 2" key="1">
    <citation type="submission" date="2018-07" db="EMBL/GenBank/DDBJ databases">
        <title>Genomic Encyclopedia of Type Strains, Phase IV (KMG-IV): sequencing the most valuable type-strain genomes for metagenomic binning, comparative biology and taxonomic classification.</title>
        <authorList>
            <person name="Goeker M."/>
        </authorList>
    </citation>
    <scope>NUCLEOTIDE SEQUENCE [LARGE SCALE GENOMIC DNA]</scope>
    <source>
        <strain evidence="1 2">DSM 21410</strain>
    </source>
</reference>
<dbReference type="Proteomes" id="UP000253517">
    <property type="component" value="Unassembled WGS sequence"/>
</dbReference>
<keyword evidence="2" id="KW-1185">Reference proteome</keyword>
<sequence length="97" mass="10748">MAMAVKTKLEIVIPKPDLHRLKKILEYPGVGGYTIIDDVKGQGQRGEKDNLGLSDSFTNVMVIVVCDTEIAEKIKEPIKALISRVGGIAYHQEVNWI</sequence>
<dbReference type="AlphaFoldDB" id="A0A369A202"/>
<dbReference type="InterPro" id="IPR002187">
    <property type="entry name" value="N-reg_PII"/>
</dbReference>
<dbReference type="SUPFAM" id="SSF54913">
    <property type="entry name" value="GlnB-like"/>
    <property type="match status" value="1"/>
</dbReference>
<dbReference type="EMBL" id="QPJS01000003">
    <property type="protein sequence ID" value="RCX03229.1"/>
    <property type="molecule type" value="Genomic_DNA"/>
</dbReference>
<dbReference type="Pfam" id="PF00543">
    <property type="entry name" value="P-II"/>
    <property type="match status" value="1"/>
</dbReference>
<dbReference type="GO" id="GO:0006808">
    <property type="term" value="P:regulation of nitrogen utilization"/>
    <property type="evidence" value="ECO:0007669"/>
    <property type="project" value="InterPro"/>
</dbReference>
<proteinExistence type="predicted"/>
<accession>A0A369A202</accession>